<evidence type="ECO:0000313" key="2">
    <source>
        <dbReference type="EMBL" id="EFC36384.1"/>
    </source>
</evidence>
<feature type="region of interest" description="Disordered" evidence="1">
    <location>
        <begin position="1"/>
        <end position="23"/>
    </location>
</feature>
<keyword evidence="3" id="KW-1185">Reference proteome</keyword>
<reference evidence="2 3" key="1">
    <citation type="journal article" date="2010" name="Cell">
        <title>The genome of Naegleria gruberi illuminates early eukaryotic versatility.</title>
        <authorList>
            <person name="Fritz-Laylin L.K."/>
            <person name="Prochnik S.E."/>
            <person name="Ginger M.L."/>
            <person name="Dacks J.B."/>
            <person name="Carpenter M.L."/>
            <person name="Field M.C."/>
            <person name="Kuo A."/>
            <person name="Paredez A."/>
            <person name="Chapman J."/>
            <person name="Pham J."/>
            <person name="Shu S."/>
            <person name="Neupane R."/>
            <person name="Cipriano M."/>
            <person name="Mancuso J."/>
            <person name="Tu H."/>
            <person name="Salamov A."/>
            <person name="Lindquist E."/>
            <person name="Shapiro H."/>
            <person name="Lucas S."/>
            <person name="Grigoriev I.V."/>
            <person name="Cande W.Z."/>
            <person name="Fulton C."/>
            <person name="Rokhsar D.S."/>
            <person name="Dawson S.C."/>
        </authorList>
    </citation>
    <scope>NUCLEOTIDE SEQUENCE [LARGE SCALE GENOMIC DNA]</scope>
    <source>
        <strain evidence="2 3">NEG-M</strain>
    </source>
</reference>
<dbReference type="InParanoid" id="D2W3H1"/>
<dbReference type="VEuPathDB" id="AmoebaDB:NAEGRDRAFT_75942"/>
<accession>D2W3H1</accession>
<sequence>MVASRNVCNKQNSENSATTSSSGMMINKSHKLKAIKGNTSRPMLTPLVIEKKYKQKAVPVYQPIVELTVGAEDLNVLKDETTCSFFFVEDKIQTVDDSCHDDFIIVM</sequence>
<dbReference type="EMBL" id="GG738931">
    <property type="protein sequence ID" value="EFC36384.1"/>
    <property type="molecule type" value="Genomic_DNA"/>
</dbReference>
<name>D2W3H1_NAEGR</name>
<dbReference type="RefSeq" id="XP_002669128.1">
    <property type="nucleotide sequence ID" value="XM_002669082.1"/>
</dbReference>
<organism evidence="3">
    <name type="scientific">Naegleria gruberi</name>
    <name type="common">Amoeba</name>
    <dbReference type="NCBI Taxonomy" id="5762"/>
    <lineage>
        <taxon>Eukaryota</taxon>
        <taxon>Discoba</taxon>
        <taxon>Heterolobosea</taxon>
        <taxon>Tetramitia</taxon>
        <taxon>Eutetramitia</taxon>
        <taxon>Vahlkampfiidae</taxon>
        <taxon>Naegleria</taxon>
    </lineage>
</organism>
<evidence type="ECO:0000256" key="1">
    <source>
        <dbReference type="SAM" id="MobiDB-lite"/>
    </source>
</evidence>
<dbReference type="Proteomes" id="UP000006671">
    <property type="component" value="Unassembled WGS sequence"/>
</dbReference>
<evidence type="ECO:0000313" key="3">
    <source>
        <dbReference type="Proteomes" id="UP000006671"/>
    </source>
</evidence>
<proteinExistence type="predicted"/>
<dbReference type="AlphaFoldDB" id="D2W3H1"/>
<gene>
    <name evidence="2" type="ORF">NAEGRDRAFT_75942</name>
</gene>
<protein>
    <submittedName>
        <fullName evidence="2">Predicted protein</fullName>
    </submittedName>
</protein>
<dbReference type="GeneID" id="8862297"/>
<dbReference type="KEGG" id="ngr:NAEGRDRAFT_75942"/>